<gene>
    <name evidence="2" type="ORF">M409DRAFT_27054</name>
</gene>
<evidence type="ECO:0000313" key="3">
    <source>
        <dbReference type="Proteomes" id="UP000799537"/>
    </source>
</evidence>
<keyword evidence="3" id="KW-1185">Reference proteome</keyword>
<dbReference type="RefSeq" id="XP_033663318.1">
    <property type="nucleotide sequence ID" value="XM_033808400.1"/>
</dbReference>
<feature type="region of interest" description="Disordered" evidence="1">
    <location>
        <begin position="78"/>
        <end position="102"/>
    </location>
</feature>
<dbReference type="EMBL" id="ML993613">
    <property type="protein sequence ID" value="KAF2162429.1"/>
    <property type="molecule type" value="Genomic_DNA"/>
</dbReference>
<evidence type="ECO:0000256" key="1">
    <source>
        <dbReference type="SAM" id="MobiDB-lite"/>
    </source>
</evidence>
<feature type="compositionally biased region" description="Acidic residues" evidence="1">
    <location>
        <begin position="83"/>
        <end position="99"/>
    </location>
</feature>
<reference evidence="2" key="1">
    <citation type="journal article" date="2020" name="Stud. Mycol.">
        <title>101 Dothideomycetes genomes: a test case for predicting lifestyles and emergence of pathogens.</title>
        <authorList>
            <person name="Haridas S."/>
            <person name="Albert R."/>
            <person name="Binder M."/>
            <person name="Bloem J."/>
            <person name="Labutti K."/>
            <person name="Salamov A."/>
            <person name="Andreopoulos B."/>
            <person name="Baker S."/>
            <person name="Barry K."/>
            <person name="Bills G."/>
            <person name="Bluhm B."/>
            <person name="Cannon C."/>
            <person name="Castanera R."/>
            <person name="Culley D."/>
            <person name="Daum C."/>
            <person name="Ezra D."/>
            <person name="Gonzalez J."/>
            <person name="Henrissat B."/>
            <person name="Kuo A."/>
            <person name="Liang C."/>
            <person name="Lipzen A."/>
            <person name="Lutzoni F."/>
            <person name="Magnuson J."/>
            <person name="Mondo S."/>
            <person name="Nolan M."/>
            <person name="Ohm R."/>
            <person name="Pangilinan J."/>
            <person name="Park H.-J."/>
            <person name="Ramirez L."/>
            <person name="Alfaro M."/>
            <person name="Sun H."/>
            <person name="Tritt A."/>
            <person name="Yoshinaga Y."/>
            <person name="Zwiers L.-H."/>
            <person name="Turgeon B."/>
            <person name="Goodwin S."/>
            <person name="Spatafora J."/>
            <person name="Crous P."/>
            <person name="Grigoriev I."/>
        </authorList>
    </citation>
    <scope>NUCLEOTIDE SEQUENCE</scope>
    <source>
        <strain evidence="2">ATCC 36951</strain>
    </source>
</reference>
<organism evidence="2 3">
    <name type="scientific">Zasmidium cellare ATCC 36951</name>
    <dbReference type="NCBI Taxonomy" id="1080233"/>
    <lineage>
        <taxon>Eukaryota</taxon>
        <taxon>Fungi</taxon>
        <taxon>Dikarya</taxon>
        <taxon>Ascomycota</taxon>
        <taxon>Pezizomycotina</taxon>
        <taxon>Dothideomycetes</taxon>
        <taxon>Dothideomycetidae</taxon>
        <taxon>Mycosphaerellales</taxon>
        <taxon>Mycosphaerellaceae</taxon>
        <taxon>Zasmidium</taxon>
    </lineage>
</organism>
<dbReference type="Proteomes" id="UP000799537">
    <property type="component" value="Unassembled WGS sequence"/>
</dbReference>
<protein>
    <submittedName>
        <fullName evidence="2">Uncharacterized protein</fullName>
    </submittedName>
</protein>
<sequence>MSIGEQSLASSLNYTPTMEETTYDTFTTPVVAPNITQLPQEHLAYVRAQGYNEAVHEPLERYASEDIDNGYSTWIAIRRTDSDESEESEEGDLPEEEQEDGVHWEAYADFLHLLEDQAAEASPLDGTAVPLTEGERVDSK</sequence>
<accession>A0A6A6C9V0</accession>
<dbReference type="GeneID" id="54561672"/>
<dbReference type="AlphaFoldDB" id="A0A6A6C9V0"/>
<name>A0A6A6C9V0_ZASCE</name>
<feature type="region of interest" description="Disordered" evidence="1">
    <location>
        <begin position="118"/>
        <end position="140"/>
    </location>
</feature>
<proteinExistence type="predicted"/>
<evidence type="ECO:0000313" key="2">
    <source>
        <dbReference type="EMBL" id="KAF2162429.1"/>
    </source>
</evidence>